<reference evidence="3" key="1">
    <citation type="journal article" date="2019" name="Int. J. Syst. Evol. Microbiol.">
        <title>The Global Catalogue of Microorganisms (GCM) 10K type strain sequencing project: providing services to taxonomists for standard genome sequencing and annotation.</title>
        <authorList>
            <consortium name="The Broad Institute Genomics Platform"/>
            <consortium name="The Broad Institute Genome Sequencing Center for Infectious Disease"/>
            <person name="Wu L."/>
            <person name="Ma J."/>
        </authorList>
    </citation>
    <scope>NUCLEOTIDE SEQUENCE [LARGE SCALE GENOMIC DNA]</scope>
    <source>
        <strain evidence="3">KCTC 23984</strain>
    </source>
</reference>
<name>A0ABW6C2Q9_9BACT</name>
<protein>
    <submittedName>
        <fullName evidence="2">MBL fold metallo-hydrolase</fullName>
    </submittedName>
</protein>
<gene>
    <name evidence="2" type="ORF">ACFS7Z_24545</name>
</gene>
<comment type="caution">
    <text evidence="2">The sequence shown here is derived from an EMBL/GenBank/DDBJ whole genome shotgun (WGS) entry which is preliminary data.</text>
</comment>
<keyword evidence="3" id="KW-1185">Reference proteome</keyword>
<dbReference type="PANTHER" id="PTHR43546">
    <property type="entry name" value="UPF0173 METAL-DEPENDENT HYDROLASE MJ1163-RELATED"/>
    <property type="match status" value="1"/>
</dbReference>
<dbReference type="PANTHER" id="PTHR43546:SF9">
    <property type="entry name" value="L-ASCORBATE-6-PHOSPHATE LACTONASE ULAG-RELATED"/>
    <property type="match status" value="1"/>
</dbReference>
<dbReference type="RefSeq" id="WP_377491164.1">
    <property type="nucleotide sequence ID" value="NZ_JBHUOX010000032.1"/>
</dbReference>
<dbReference type="SUPFAM" id="SSF56281">
    <property type="entry name" value="Metallo-hydrolase/oxidoreductase"/>
    <property type="match status" value="1"/>
</dbReference>
<evidence type="ECO:0000313" key="3">
    <source>
        <dbReference type="Proteomes" id="UP001597641"/>
    </source>
</evidence>
<proteinExistence type="predicted"/>
<organism evidence="2 3">
    <name type="scientific">Pontibacter toksunensis</name>
    <dbReference type="NCBI Taxonomy" id="1332631"/>
    <lineage>
        <taxon>Bacteria</taxon>
        <taxon>Pseudomonadati</taxon>
        <taxon>Bacteroidota</taxon>
        <taxon>Cytophagia</taxon>
        <taxon>Cytophagales</taxon>
        <taxon>Hymenobacteraceae</taxon>
        <taxon>Pontibacter</taxon>
    </lineage>
</organism>
<evidence type="ECO:0000256" key="1">
    <source>
        <dbReference type="ARBA" id="ARBA00022801"/>
    </source>
</evidence>
<sequence length="122" mass="13447">MSSNIQFIRNATVVLNYAGKRLLMDPFFAEKGRYPGFPGTANSHLSNPLVEMPVKPEILIDVDAVLVSHLHPDHWDEVAVQTLPKGIKILAQNEDDAKVIQSQGFTNVEALGEDASFEGLDF</sequence>
<evidence type="ECO:0000313" key="2">
    <source>
        <dbReference type="EMBL" id="MFD3003549.1"/>
    </source>
</evidence>
<dbReference type="InterPro" id="IPR036866">
    <property type="entry name" value="RibonucZ/Hydroxyglut_hydro"/>
</dbReference>
<dbReference type="InterPro" id="IPR050114">
    <property type="entry name" value="UPF0173_UPF0282_UlaG_hydrolase"/>
</dbReference>
<dbReference type="Pfam" id="PF13483">
    <property type="entry name" value="Lactamase_B_3"/>
    <property type="match status" value="1"/>
</dbReference>
<dbReference type="EMBL" id="JBHUOX010000032">
    <property type="protein sequence ID" value="MFD3003549.1"/>
    <property type="molecule type" value="Genomic_DNA"/>
</dbReference>
<accession>A0ABW6C2Q9</accession>
<dbReference type="Gene3D" id="3.60.15.10">
    <property type="entry name" value="Ribonuclease Z/Hydroxyacylglutathione hydrolase-like"/>
    <property type="match status" value="1"/>
</dbReference>
<dbReference type="Proteomes" id="UP001597641">
    <property type="component" value="Unassembled WGS sequence"/>
</dbReference>
<keyword evidence="1" id="KW-0378">Hydrolase</keyword>